<dbReference type="InterPro" id="IPR036291">
    <property type="entry name" value="NAD(P)-bd_dom_sf"/>
</dbReference>
<dbReference type="InterPro" id="IPR002347">
    <property type="entry name" value="SDR_fam"/>
</dbReference>
<reference evidence="4 5" key="1">
    <citation type="submission" date="2024-03" db="EMBL/GenBank/DDBJ databases">
        <title>Adaptation during the transition from Ophiocordyceps entomopathogen to insect associate is accompanied by gene loss and intensified selection.</title>
        <authorList>
            <person name="Ward C.M."/>
            <person name="Onetto C.A."/>
            <person name="Borneman A.R."/>
        </authorList>
    </citation>
    <scope>NUCLEOTIDE SEQUENCE [LARGE SCALE GENOMIC DNA]</scope>
    <source>
        <strain evidence="4">AWRI1</strain>
        <tissue evidence="4">Single Adult Female</tissue>
    </source>
</reference>
<keyword evidence="5" id="KW-1185">Reference proteome</keyword>
<dbReference type="InterPro" id="IPR020904">
    <property type="entry name" value="Sc_DH/Rdtase_CS"/>
</dbReference>
<evidence type="ECO:0000256" key="2">
    <source>
        <dbReference type="ARBA" id="ARBA00023002"/>
    </source>
</evidence>
<organism evidence="4 5">
    <name type="scientific">Parthenolecanium corni</name>
    <dbReference type="NCBI Taxonomy" id="536013"/>
    <lineage>
        <taxon>Eukaryota</taxon>
        <taxon>Metazoa</taxon>
        <taxon>Ecdysozoa</taxon>
        <taxon>Arthropoda</taxon>
        <taxon>Hexapoda</taxon>
        <taxon>Insecta</taxon>
        <taxon>Pterygota</taxon>
        <taxon>Neoptera</taxon>
        <taxon>Paraneoptera</taxon>
        <taxon>Hemiptera</taxon>
        <taxon>Sternorrhyncha</taxon>
        <taxon>Coccoidea</taxon>
        <taxon>Coccidae</taxon>
        <taxon>Parthenolecanium</taxon>
    </lineage>
</organism>
<dbReference type="SUPFAM" id="SSF51735">
    <property type="entry name" value="NAD(P)-binding Rossmann-fold domains"/>
    <property type="match status" value="1"/>
</dbReference>
<dbReference type="Proteomes" id="UP001367676">
    <property type="component" value="Unassembled WGS sequence"/>
</dbReference>
<dbReference type="EMBL" id="JBBCAQ010000006">
    <property type="protein sequence ID" value="KAK7603110.1"/>
    <property type="molecule type" value="Genomic_DNA"/>
</dbReference>
<dbReference type="Gene3D" id="3.40.50.720">
    <property type="entry name" value="NAD(P)-binding Rossmann-like Domain"/>
    <property type="match status" value="1"/>
</dbReference>
<sequence length="251" mass="27798">MGNKSSRDALEGRGAVVTGANSGIGLVVTKKLLEYGMVIVSIDGETDKLDALKAEDKNKEFLHVVQSDITDEEEVLDAFQWVSDNIENVDVLINCAEIIEPCSILGGDRDTWQKMANYNIIGFCACSVEMIRTMKDQKIDLGLIVNINSVASHEVASSSTYHFYSATKHAALRLTEHLRQELEFTVQPIKMTSITVGPNEFFASDEGYINEVCEVKGSLRLDDITSAIDYVIHTPSHLQVRDLVILPMKVM</sequence>
<keyword evidence="2" id="KW-0560">Oxidoreductase</keyword>
<dbReference type="PRINTS" id="PR00081">
    <property type="entry name" value="GDHRDH"/>
</dbReference>
<dbReference type="Pfam" id="PF00106">
    <property type="entry name" value="adh_short"/>
    <property type="match status" value="1"/>
</dbReference>
<protein>
    <submittedName>
        <fullName evidence="4">Uncharacterized protein</fullName>
    </submittedName>
</protein>
<comment type="caution">
    <text evidence="4">The sequence shown here is derived from an EMBL/GenBank/DDBJ whole genome shotgun (WGS) entry which is preliminary data.</text>
</comment>
<dbReference type="AlphaFoldDB" id="A0AAN9YA48"/>
<accession>A0AAN9YA48</accession>
<dbReference type="GO" id="GO:0016491">
    <property type="term" value="F:oxidoreductase activity"/>
    <property type="evidence" value="ECO:0007669"/>
    <property type="project" value="UniProtKB-KW"/>
</dbReference>
<evidence type="ECO:0000313" key="5">
    <source>
        <dbReference type="Proteomes" id="UP001367676"/>
    </source>
</evidence>
<dbReference type="PROSITE" id="PS00061">
    <property type="entry name" value="ADH_SHORT"/>
    <property type="match status" value="1"/>
</dbReference>
<evidence type="ECO:0000313" key="4">
    <source>
        <dbReference type="EMBL" id="KAK7603110.1"/>
    </source>
</evidence>
<dbReference type="PANTHER" id="PTHR43115">
    <property type="entry name" value="DEHYDROGENASE/REDUCTASE SDR FAMILY MEMBER 11"/>
    <property type="match status" value="1"/>
</dbReference>
<proteinExistence type="inferred from homology"/>
<evidence type="ECO:0000256" key="3">
    <source>
        <dbReference type="RuleBase" id="RU000363"/>
    </source>
</evidence>
<evidence type="ECO:0000256" key="1">
    <source>
        <dbReference type="ARBA" id="ARBA00006484"/>
    </source>
</evidence>
<comment type="similarity">
    <text evidence="1 3">Belongs to the short-chain dehydrogenases/reductases (SDR) family.</text>
</comment>
<name>A0AAN9YA48_9HEMI</name>
<dbReference type="PANTHER" id="PTHR43115:SF4">
    <property type="entry name" value="DEHYDROGENASE_REDUCTASE SDR FAMILY MEMBER 11"/>
    <property type="match status" value="1"/>
</dbReference>
<gene>
    <name evidence="4" type="ORF">V9T40_003109</name>
</gene>
<dbReference type="PRINTS" id="PR00080">
    <property type="entry name" value="SDRFAMILY"/>
</dbReference>